<proteinExistence type="inferred from homology"/>
<dbReference type="Proteomes" id="UP000629025">
    <property type="component" value="Unassembled WGS sequence"/>
</dbReference>
<keyword evidence="7" id="KW-1185">Reference proteome</keyword>
<evidence type="ECO:0000313" key="7">
    <source>
        <dbReference type="Proteomes" id="UP000629025"/>
    </source>
</evidence>
<dbReference type="Gene3D" id="3.90.1590.10">
    <property type="entry name" value="glutathione-dependent formaldehyde- activating enzyme (gfa)"/>
    <property type="match status" value="1"/>
</dbReference>
<sequence length="134" mass="14584">MNSVSGSCLCGEVKFECNDAFNSFHLCHCAQCQKATGSAHVSNLFTDSDNISWISGEENIRRYDVPGRTITSAFCGKCGSPVPYLSKSGKALVVPAGSLDKTPSIGPQDNIFWSERASWYEEGVKSKKYDGFPE</sequence>
<dbReference type="EMBL" id="BMIJ01000004">
    <property type="protein sequence ID" value="GGB96911.1"/>
    <property type="molecule type" value="Genomic_DNA"/>
</dbReference>
<gene>
    <name evidence="6" type="ORF">GCM10011352_23820</name>
</gene>
<evidence type="ECO:0000313" key="6">
    <source>
        <dbReference type="EMBL" id="GGB96911.1"/>
    </source>
</evidence>
<keyword evidence="4" id="KW-0456">Lyase</keyword>
<dbReference type="PANTHER" id="PTHR33337">
    <property type="entry name" value="GFA DOMAIN-CONTAINING PROTEIN"/>
    <property type="match status" value="1"/>
</dbReference>
<dbReference type="InterPro" id="IPR011057">
    <property type="entry name" value="Mss4-like_sf"/>
</dbReference>
<keyword evidence="3" id="KW-0862">Zinc</keyword>
<organism evidence="6 7">
    <name type="scientific">Marinobacterium zhoushanense</name>
    <dbReference type="NCBI Taxonomy" id="1679163"/>
    <lineage>
        <taxon>Bacteria</taxon>
        <taxon>Pseudomonadati</taxon>
        <taxon>Pseudomonadota</taxon>
        <taxon>Gammaproteobacteria</taxon>
        <taxon>Oceanospirillales</taxon>
        <taxon>Oceanospirillaceae</taxon>
        <taxon>Marinobacterium</taxon>
    </lineage>
</organism>
<reference evidence="7" key="1">
    <citation type="journal article" date="2019" name="Int. J. Syst. Evol. Microbiol.">
        <title>The Global Catalogue of Microorganisms (GCM) 10K type strain sequencing project: providing services to taxonomists for standard genome sequencing and annotation.</title>
        <authorList>
            <consortium name="The Broad Institute Genomics Platform"/>
            <consortium name="The Broad Institute Genome Sequencing Center for Infectious Disease"/>
            <person name="Wu L."/>
            <person name="Ma J."/>
        </authorList>
    </citation>
    <scope>NUCLEOTIDE SEQUENCE [LARGE SCALE GENOMIC DNA]</scope>
    <source>
        <strain evidence="7">CGMCC 1.15341</strain>
    </source>
</reference>
<feature type="domain" description="CENP-V/GFA" evidence="5">
    <location>
        <begin position="4"/>
        <end position="114"/>
    </location>
</feature>
<protein>
    <submittedName>
        <fullName evidence="6">Aldehyde-activating protein</fullName>
    </submittedName>
</protein>
<evidence type="ECO:0000256" key="1">
    <source>
        <dbReference type="ARBA" id="ARBA00005495"/>
    </source>
</evidence>
<dbReference type="RefSeq" id="WP_188748529.1">
    <property type="nucleotide sequence ID" value="NZ_BMIJ01000004.1"/>
</dbReference>
<dbReference type="PANTHER" id="PTHR33337:SF40">
    <property type="entry name" value="CENP-V_GFA DOMAIN-CONTAINING PROTEIN-RELATED"/>
    <property type="match status" value="1"/>
</dbReference>
<dbReference type="InterPro" id="IPR006913">
    <property type="entry name" value="CENP-V/GFA"/>
</dbReference>
<comment type="caution">
    <text evidence="6">The sequence shown here is derived from an EMBL/GenBank/DDBJ whole genome shotgun (WGS) entry which is preliminary data.</text>
</comment>
<keyword evidence="2" id="KW-0479">Metal-binding</keyword>
<evidence type="ECO:0000256" key="4">
    <source>
        <dbReference type="ARBA" id="ARBA00023239"/>
    </source>
</evidence>
<dbReference type="Pfam" id="PF04828">
    <property type="entry name" value="GFA"/>
    <property type="match status" value="1"/>
</dbReference>
<comment type="similarity">
    <text evidence="1">Belongs to the Gfa family.</text>
</comment>
<dbReference type="SUPFAM" id="SSF51316">
    <property type="entry name" value="Mss4-like"/>
    <property type="match status" value="1"/>
</dbReference>
<evidence type="ECO:0000256" key="3">
    <source>
        <dbReference type="ARBA" id="ARBA00022833"/>
    </source>
</evidence>
<evidence type="ECO:0000259" key="5">
    <source>
        <dbReference type="PROSITE" id="PS51891"/>
    </source>
</evidence>
<name>A0ABQ1KDW2_9GAMM</name>
<evidence type="ECO:0000256" key="2">
    <source>
        <dbReference type="ARBA" id="ARBA00022723"/>
    </source>
</evidence>
<accession>A0ABQ1KDW2</accession>
<dbReference type="PROSITE" id="PS51891">
    <property type="entry name" value="CENP_V_GFA"/>
    <property type="match status" value="1"/>
</dbReference>